<dbReference type="Proteomes" id="UP000237846">
    <property type="component" value="Unassembled WGS sequence"/>
</dbReference>
<accession>A0A2T0PYP3</accession>
<feature type="domain" description="Aminotransferase class I/classII large" evidence="4">
    <location>
        <begin position="814"/>
        <end position="1151"/>
    </location>
</feature>
<evidence type="ECO:0000313" key="6">
    <source>
        <dbReference type="EMBL" id="PRX96638.1"/>
    </source>
</evidence>
<dbReference type="InterPro" id="IPR045851">
    <property type="entry name" value="AMP-bd_C_sf"/>
</dbReference>
<evidence type="ECO:0000256" key="2">
    <source>
        <dbReference type="ARBA" id="ARBA00022553"/>
    </source>
</evidence>
<sequence length="1178" mass="121541">MQDDDPIPPDGVREDAGPSPRAAAPAPAGPGDRAVHRFSVGLGKDDALRAVRDLHALLDAAFPGELVVVGRVPAPAGAGGSGPVHAIVDADAAPAGLLDRLAPRTAVVLASAPAGTRVEVRVPAAERVLEGLGTVVETALRALSALPGHESGDAGRREAAIRRAFAAPEAPGRPEDGAGAPPGFVARFESLAERHPDRPALHTPDGTVSYGELARRTGALAAALRERAPQAGARVLVLPRRGPELVTAFVAALKAGLAVSLVDPRHPDGYIDACAAVLGPALVIDLAGRAGTPAAGAPVMDERELAAAAGADPPHPASGPEPFGPDDCAIVTFTSGTTGEPKAVAGRYSSLGHFYDWMDARFGPLADLRFGLCSSLGHDPLQRDIMTPLYLGGAVAIPGEGVLDEPARLAEWLRRERIGAVCLNPVLIPSLTGSGADLPELRLYLSVGSPLTRDQALRLRRAAPAARILNLYGSTETQRAVSYFEVPGTAAEIAALPAVVPLGRGMRDAVIGVAAPGGGAPRLPFETGEITLSSEHISLGYLNSPELAAERFRAAAPGRPLPTYLTGDLGYLSPSLGVISSGRADGQVKIAGYRVETDEVSAACRAHPQAADAVTVMVEADGLPTLAAFVVPADPALEFAAAGFRAFLQGRLPHYAVPQHIITLPAVPMTLNRKIDFAELRRRARLRIDGAEPAARGGDPVLDFVRRHTGMDAPPDDVPLLELGVDSLRFMSIASRLADGPAGRRALELSPAMSLAEVRAALDGAPEPPAAPPRRAPQGRAAPPRPAAAAALGPVTRVSNTSITFGTRTFAHCCSNDYLGLGTRNAGPAALDEFWASGLPPHSHGSAEVNAYTVWHESLADALRELHGTEAAVLFSSAYLANTTAIAAVAGPGDHLFVDESAHRSILDGCLLSGARLHVFGHNDLEELDRLLSEAAAPGRRRAVVTEGLFGVEGDIADLPALHRLAERHGCLLIVDEACSLGQLGPSGRGAAEHFGALDTAAHLRVGTLAKTLGSSGGYATGPRELIDRIRPQRGAAFSTGLSPIHAFLAHRAARTLLDEGAVLAERLRVNAGIWRNALRAAGLAIGGTQSAIVPLVFAGPEEAERHHAALLAAGVYGVRITPPWSGTVNAVRTTVTAAHDHGDILRLAARVGDAVAGTGGPGGVLQASSSAAPETGG</sequence>
<dbReference type="SUPFAM" id="SSF53383">
    <property type="entry name" value="PLP-dependent transferases"/>
    <property type="match status" value="1"/>
</dbReference>
<evidence type="ECO:0000256" key="1">
    <source>
        <dbReference type="ARBA" id="ARBA00022450"/>
    </source>
</evidence>
<feature type="compositionally biased region" description="Low complexity" evidence="3">
    <location>
        <begin position="776"/>
        <end position="789"/>
    </location>
</feature>
<dbReference type="SUPFAM" id="SSF56801">
    <property type="entry name" value="Acetyl-CoA synthetase-like"/>
    <property type="match status" value="1"/>
</dbReference>
<dbReference type="InterPro" id="IPR015422">
    <property type="entry name" value="PyrdxlP-dep_Trfase_small"/>
</dbReference>
<dbReference type="PANTHER" id="PTHR44845:SF1">
    <property type="entry name" value="L-2-AMINOADIPATE REDUCTASE"/>
    <property type="match status" value="1"/>
</dbReference>
<feature type="region of interest" description="Disordered" evidence="3">
    <location>
        <begin position="763"/>
        <end position="789"/>
    </location>
</feature>
<dbReference type="Gene3D" id="3.40.50.12780">
    <property type="entry name" value="N-terminal domain of ligase-like"/>
    <property type="match status" value="1"/>
</dbReference>
<dbReference type="InterPro" id="IPR020845">
    <property type="entry name" value="AMP-binding_CS"/>
</dbReference>
<keyword evidence="7" id="KW-1185">Reference proteome</keyword>
<evidence type="ECO:0000259" key="4">
    <source>
        <dbReference type="Pfam" id="PF00155"/>
    </source>
</evidence>
<name>A0A2T0PYP3_9ACTN</name>
<dbReference type="EMBL" id="PVZC01000007">
    <property type="protein sequence ID" value="PRX96638.1"/>
    <property type="molecule type" value="Genomic_DNA"/>
</dbReference>
<dbReference type="GO" id="GO:0030170">
    <property type="term" value="F:pyridoxal phosphate binding"/>
    <property type="evidence" value="ECO:0007669"/>
    <property type="project" value="InterPro"/>
</dbReference>
<dbReference type="AlphaFoldDB" id="A0A2T0PYP3"/>
<dbReference type="PANTHER" id="PTHR44845">
    <property type="entry name" value="CARRIER DOMAIN-CONTAINING PROTEIN"/>
    <property type="match status" value="1"/>
</dbReference>
<dbReference type="Gene3D" id="3.40.640.10">
    <property type="entry name" value="Type I PLP-dependent aspartate aminotransferase-like (Major domain)"/>
    <property type="match status" value="1"/>
</dbReference>
<dbReference type="Gene3D" id="3.90.1150.10">
    <property type="entry name" value="Aspartate Aminotransferase, domain 1"/>
    <property type="match status" value="1"/>
</dbReference>
<dbReference type="RefSeq" id="WP_245930384.1">
    <property type="nucleotide sequence ID" value="NZ_PVZC01000007.1"/>
</dbReference>
<evidence type="ECO:0000259" key="5">
    <source>
        <dbReference type="Pfam" id="PF00501"/>
    </source>
</evidence>
<keyword evidence="1" id="KW-0596">Phosphopantetheine</keyword>
<dbReference type="Pfam" id="PF00155">
    <property type="entry name" value="Aminotran_1_2"/>
    <property type="match status" value="1"/>
</dbReference>
<reference evidence="6 7" key="1">
    <citation type="submission" date="2018-03" db="EMBL/GenBank/DDBJ databases">
        <title>Genomic Encyclopedia of Archaeal and Bacterial Type Strains, Phase II (KMG-II): from individual species to whole genera.</title>
        <authorList>
            <person name="Goeker M."/>
        </authorList>
    </citation>
    <scope>NUCLEOTIDE SEQUENCE [LARGE SCALE GENOMIC DNA]</scope>
    <source>
        <strain evidence="6 7">DSM 45601</strain>
    </source>
</reference>
<evidence type="ECO:0000313" key="7">
    <source>
        <dbReference type="Proteomes" id="UP000237846"/>
    </source>
</evidence>
<dbReference type="InterPro" id="IPR015421">
    <property type="entry name" value="PyrdxlP-dep_Trfase_major"/>
</dbReference>
<dbReference type="Pfam" id="PF00501">
    <property type="entry name" value="AMP-binding"/>
    <property type="match status" value="1"/>
</dbReference>
<dbReference type="InterPro" id="IPR015424">
    <property type="entry name" value="PyrdxlP-dep_Trfase"/>
</dbReference>
<proteinExistence type="predicted"/>
<organism evidence="6 7">
    <name type="scientific">Allonocardiopsis opalescens</name>
    <dbReference type="NCBI Taxonomy" id="1144618"/>
    <lineage>
        <taxon>Bacteria</taxon>
        <taxon>Bacillati</taxon>
        <taxon>Actinomycetota</taxon>
        <taxon>Actinomycetes</taxon>
        <taxon>Streptosporangiales</taxon>
        <taxon>Allonocardiopsis</taxon>
    </lineage>
</organism>
<dbReference type="InterPro" id="IPR004839">
    <property type="entry name" value="Aminotransferase_I/II_large"/>
</dbReference>
<evidence type="ECO:0000256" key="3">
    <source>
        <dbReference type="SAM" id="MobiDB-lite"/>
    </source>
</evidence>
<feature type="compositionally biased region" description="Pro residues" evidence="3">
    <location>
        <begin position="766"/>
        <end position="775"/>
    </location>
</feature>
<dbReference type="InterPro" id="IPR000873">
    <property type="entry name" value="AMP-dep_synth/lig_dom"/>
</dbReference>
<dbReference type="InterPro" id="IPR042099">
    <property type="entry name" value="ANL_N_sf"/>
</dbReference>
<feature type="compositionally biased region" description="Low complexity" evidence="3">
    <location>
        <begin position="17"/>
        <end position="32"/>
    </location>
</feature>
<feature type="region of interest" description="Disordered" evidence="3">
    <location>
        <begin position="1"/>
        <end position="34"/>
    </location>
</feature>
<feature type="domain" description="AMP-dependent synthetase/ligase" evidence="5">
    <location>
        <begin position="188"/>
        <end position="542"/>
    </location>
</feature>
<dbReference type="PROSITE" id="PS00455">
    <property type="entry name" value="AMP_BINDING"/>
    <property type="match status" value="1"/>
</dbReference>
<dbReference type="Gene3D" id="3.30.300.30">
    <property type="match status" value="1"/>
</dbReference>
<protein>
    <submittedName>
        <fullName evidence="6">7-keto-8-aminopelargonate synthetase-like enzyme</fullName>
    </submittedName>
</protein>
<comment type="caution">
    <text evidence="6">The sequence shown here is derived from an EMBL/GenBank/DDBJ whole genome shotgun (WGS) entry which is preliminary data.</text>
</comment>
<keyword evidence="2" id="KW-0597">Phosphoprotein</keyword>
<gene>
    <name evidence="6" type="ORF">CLV72_107161</name>
</gene>